<accession>A0ABR2W6H4</accession>
<protein>
    <recommendedName>
        <fullName evidence="5">Endoglucanase</fullName>
    </recommendedName>
</protein>
<name>A0ABR2W6H4_9FUNG</name>
<reference evidence="3 4" key="1">
    <citation type="submission" date="2023-04" db="EMBL/GenBank/DDBJ databases">
        <title>Genome of Basidiobolus ranarum AG-B5.</title>
        <authorList>
            <person name="Stajich J.E."/>
            <person name="Carter-House D."/>
            <person name="Gryganskyi A."/>
        </authorList>
    </citation>
    <scope>NUCLEOTIDE SEQUENCE [LARGE SCALE GENOMIC DNA]</scope>
    <source>
        <strain evidence="3 4">AG-B5</strain>
    </source>
</reference>
<evidence type="ECO:0000313" key="3">
    <source>
        <dbReference type="EMBL" id="KAK9721632.1"/>
    </source>
</evidence>
<dbReference type="Gene3D" id="2.70.50.70">
    <property type="match status" value="1"/>
</dbReference>
<evidence type="ECO:0000256" key="2">
    <source>
        <dbReference type="SAM" id="SignalP"/>
    </source>
</evidence>
<feature type="compositionally biased region" description="Basic and acidic residues" evidence="1">
    <location>
        <begin position="235"/>
        <end position="260"/>
    </location>
</feature>
<dbReference type="PANTHER" id="PTHR36182:SF1">
    <property type="entry name" value="PROTEIN, PUTATIVE (AFU_ORTHOLOGUE AFUA_6G10930)-RELATED"/>
    <property type="match status" value="1"/>
</dbReference>
<feature type="region of interest" description="Disordered" evidence="1">
    <location>
        <begin position="207"/>
        <end position="260"/>
    </location>
</feature>
<dbReference type="EMBL" id="JASJQH010006973">
    <property type="protein sequence ID" value="KAK9721632.1"/>
    <property type="molecule type" value="Genomic_DNA"/>
</dbReference>
<evidence type="ECO:0000256" key="1">
    <source>
        <dbReference type="SAM" id="MobiDB-lite"/>
    </source>
</evidence>
<feature type="chain" id="PRO_5046342186" description="Endoglucanase" evidence="2">
    <location>
        <begin position="22"/>
        <end position="260"/>
    </location>
</feature>
<evidence type="ECO:0008006" key="5">
    <source>
        <dbReference type="Google" id="ProtNLM"/>
    </source>
</evidence>
<feature type="signal peptide" evidence="2">
    <location>
        <begin position="1"/>
        <end position="21"/>
    </location>
</feature>
<keyword evidence="4" id="KW-1185">Reference proteome</keyword>
<gene>
    <name evidence="3" type="ORF">K7432_003260</name>
</gene>
<comment type="caution">
    <text evidence="3">The sequence shown here is derived from an EMBL/GenBank/DDBJ whole genome shotgun (WGS) entry which is preliminary data.</text>
</comment>
<organism evidence="3 4">
    <name type="scientific">Basidiobolus ranarum</name>
    <dbReference type="NCBI Taxonomy" id="34480"/>
    <lineage>
        <taxon>Eukaryota</taxon>
        <taxon>Fungi</taxon>
        <taxon>Fungi incertae sedis</taxon>
        <taxon>Zoopagomycota</taxon>
        <taxon>Entomophthoromycotina</taxon>
        <taxon>Basidiobolomycetes</taxon>
        <taxon>Basidiobolales</taxon>
        <taxon>Basidiobolaceae</taxon>
        <taxon>Basidiobolus</taxon>
    </lineage>
</organism>
<dbReference type="PANTHER" id="PTHR36182">
    <property type="entry name" value="PROTEIN, PUTATIVE (AFU_ORTHOLOGUE AFUA_6G10930)-RELATED"/>
    <property type="match status" value="1"/>
</dbReference>
<evidence type="ECO:0000313" key="4">
    <source>
        <dbReference type="Proteomes" id="UP001479436"/>
    </source>
</evidence>
<dbReference type="Proteomes" id="UP001479436">
    <property type="component" value="Unassembled WGS sequence"/>
</dbReference>
<sequence>MFSNIFGLVLLLLALVHITSGHMEMVEPPPRRSSHNPYFQKKGDVDDDIMSPLSDKRPFPCQGASKGPSVNTYSAGSSVKIKIAGGTPHQGGTCQFVISYDSKNWVVLKTVLRDCLNSGLNFDVPLPANAPSGEAVLAWTWISKEGNRDFYMNCADVTIKGKLGGSITGPKLAIAQLPSYPKIPEYPEKGWDDVSIFEKRPMITINSNGSISKNGKSDIQVDLDVGNNPKKNKEKGKGKGNDKGKDKDKGKGKDKNWRNT</sequence>
<proteinExistence type="predicted"/>
<keyword evidence="2" id="KW-0732">Signal</keyword>